<keyword evidence="2" id="KW-1185">Reference proteome</keyword>
<dbReference type="EMBL" id="JBEPMK010000001">
    <property type="protein sequence ID" value="MET3643559.1"/>
    <property type="molecule type" value="Genomic_DNA"/>
</dbReference>
<sequence length="55" mass="6327">MKLLIGYPDDYSNLYRDYQFDSKASSLKITIATNTCLKNEILKDLTNHINVMSGR</sequence>
<organism evidence="1 2">
    <name type="scientific">Streptococcus gallinaceus</name>
    <dbReference type="NCBI Taxonomy" id="165758"/>
    <lineage>
        <taxon>Bacteria</taxon>
        <taxon>Bacillati</taxon>
        <taxon>Bacillota</taxon>
        <taxon>Bacilli</taxon>
        <taxon>Lactobacillales</taxon>
        <taxon>Streptococcaceae</taxon>
        <taxon>Streptococcus</taxon>
    </lineage>
</organism>
<accession>A0ABV2JKQ4</accession>
<reference evidence="1 2" key="1">
    <citation type="submission" date="2024-06" db="EMBL/GenBank/DDBJ databases">
        <title>Genomic Encyclopedia of Type Strains, Phase IV (KMG-IV): sequencing the most valuable type-strain genomes for metagenomic binning, comparative biology and taxonomic classification.</title>
        <authorList>
            <person name="Goeker M."/>
        </authorList>
    </citation>
    <scope>NUCLEOTIDE SEQUENCE [LARGE SCALE GENOMIC DNA]</scope>
    <source>
        <strain evidence="1 2">DSM 15349</strain>
    </source>
</reference>
<proteinExistence type="predicted"/>
<protein>
    <submittedName>
        <fullName evidence="1">Uncharacterized protein</fullName>
    </submittedName>
</protein>
<evidence type="ECO:0000313" key="1">
    <source>
        <dbReference type="EMBL" id="MET3643559.1"/>
    </source>
</evidence>
<evidence type="ECO:0000313" key="2">
    <source>
        <dbReference type="Proteomes" id="UP001549055"/>
    </source>
</evidence>
<comment type="caution">
    <text evidence="1">The sequence shown here is derived from an EMBL/GenBank/DDBJ whole genome shotgun (WGS) entry which is preliminary data.</text>
</comment>
<name>A0ABV2JKQ4_9STRE</name>
<gene>
    <name evidence="1" type="ORF">ABID27_000176</name>
</gene>
<dbReference type="Proteomes" id="UP001549055">
    <property type="component" value="Unassembled WGS sequence"/>
</dbReference>